<gene>
    <name evidence="1" type="ORF">JQM67_11185</name>
</gene>
<reference evidence="1 2" key="1">
    <citation type="submission" date="2020-12" db="EMBL/GenBank/DDBJ databases">
        <title>Whole genome sequences of gut porcine anaerobes.</title>
        <authorList>
            <person name="Kubasova T."/>
            <person name="Jahodarova E."/>
            <person name="Rychlik I."/>
        </authorList>
    </citation>
    <scope>NUCLEOTIDE SEQUENCE [LARGE SCALE GENOMIC DNA]</scope>
    <source>
        <strain evidence="1 2">An867</strain>
    </source>
</reference>
<sequence>MTGSELAAALLEKLRAALPEIEVRAAYSGRVTRKPAKPVLCIGLLHEERADGAGSAKLGVWLYTPPENAPADLFAAVCAALQAIPCTVRSVTRGEAKYDGAVGCVVTPCTIQAVTTTAAENRTAVKINGMEFAADGVSVSLETQTKRYGSVGEEKPHTVVNGEKTYRVTLTGFTGGTELLGIESFALETGGVRYAPCAWRRIEPNRLVLEAGGAENITESGENE</sequence>
<dbReference type="RefSeq" id="WP_235324182.1">
    <property type="nucleotide sequence ID" value="NZ_JAFBIT010000003.1"/>
</dbReference>
<evidence type="ECO:0000313" key="2">
    <source>
        <dbReference type="Proteomes" id="UP001299220"/>
    </source>
</evidence>
<comment type="caution">
    <text evidence="1">The sequence shown here is derived from an EMBL/GenBank/DDBJ whole genome shotgun (WGS) entry which is preliminary data.</text>
</comment>
<proteinExistence type="predicted"/>
<organism evidence="1 2">
    <name type="scientific">Anaeromassilibacillus senegalensis</name>
    <dbReference type="NCBI Taxonomy" id="1673717"/>
    <lineage>
        <taxon>Bacteria</taxon>
        <taxon>Bacillati</taxon>
        <taxon>Bacillota</taxon>
        <taxon>Clostridia</taxon>
        <taxon>Eubacteriales</taxon>
        <taxon>Acutalibacteraceae</taxon>
        <taxon>Anaeromassilibacillus</taxon>
    </lineage>
</organism>
<dbReference type="Proteomes" id="UP001299220">
    <property type="component" value="Unassembled WGS sequence"/>
</dbReference>
<dbReference type="EMBL" id="JAFBIT010000003">
    <property type="protein sequence ID" value="MCF2653164.1"/>
    <property type="molecule type" value="Genomic_DNA"/>
</dbReference>
<name>A0ABS9CT90_9FIRM</name>
<keyword evidence="2" id="KW-1185">Reference proteome</keyword>
<evidence type="ECO:0000313" key="1">
    <source>
        <dbReference type="EMBL" id="MCF2653164.1"/>
    </source>
</evidence>
<protein>
    <submittedName>
        <fullName evidence="1">Uncharacterized protein</fullName>
    </submittedName>
</protein>
<accession>A0ABS9CT90</accession>